<evidence type="ECO:0000313" key="1">
    <source>
        <dbReference type="EMBL" id="CAF3456875.1"/>
    </source>
</evidence>
<accession>A0A818ECV7</accession>
<sequence length="389" mass="45527">MSTAPTSNDLSDSCIICSSKHERIRPSLCQCKHCSRSLCFDCMKDHHDELQLSIAQVSNRYNELKQLIDTKIILITKETVASKRELSEWYTTLIDSLTVEKESIDLNIEKEEQKAKKFVYEIESEMQTFQDDIQTFTKNNTFRSENLTKIFEKLDELIQRLDSLSSRQEKWILDSLSSAKECDLPSKMPKYELRFDLLSKSRTNNTERAANISQEKNHIEEQANIDEDLQLENSISDDEIYENKNIHFSCPDESYFRNRDRFESTSFSVNCMASDGLNILYSTIEDPKRDHIAYCYLDDTNSNYGEIDPSQVWHQPPIVDIVWWNNIKKFICATKNGIYSVEYLDQRFKIFSVISNLRVRACVAANTDHLWIHAKDKIYVYDINFQLVK</sequence>
<evidence type="ECO:0000313" key="2">
    <source>
        <dbReference type="Proteomes" id="UP000663865"/>
    </source>
</evidence>
<organism evidence="1 2">
    <name type="scientific">Rotaria socialis</name>
    <dbReference type="NCBI Taxonomy" id="392032"/>
    <lineage>
        <taxon>Eukaryota</taxon>
        <taxon>Metazoa</taxon>
        <taxon>Spiralia</taxon>
        <taxon>Gnathifera</taxon>
        <taxon>Rotifera</taxon>
        <taxon>Eurotatoria</taxon>
        <taxon>Bdelloidea</taxon>
        <taxon>Philodinida</taxon>
        <taxon>Philodinidae</taxon>
        <taxon>Rotaria</taxon>
    </lineage>
</organism>
<name>A0A818ECV7_9BILA</name>
<proteinExistence type="predicted"/>
<reference evidence="1" key="1">
    <citation type="submission" date="2021-02" db="EMBL/GenBank/DDBJ databases">
        <authorList>
            <person name="Nowell W R."/>
        </authorList>
    </citation>
    <scope>NUCLEOTIDE SEQUENCE</scope>
</reference>
<gene>
    <name evidence="1" type="ORF">KIK155_LOCUS12794</name>
</gene>
<comment type="caution">
    <text evidence="1">The sequence shown here is derived from an EMBL/GenBank/DDBJ whole genome shotgun (WGS) entry which is preliminary data.</text>
</comment>
<dbReference type="EMBL" id="CAJNYV010002142">
    <property type="protein sequence ID" value="CAF3456875.1"/>
    <property type="molecule type" value="Genomic_DNA"/>
</dbReference>
<dbReference type="AlphaFoldDB" id="A0A818ECV7"/>
<feature type="non-terminal residue" evidence="1">
    <location>
        <position position="1"/>
    </location>
</feature>
<protein>
    <submittedName>
        <fullName evidence="1">Uncharacterized protein</fullName>
    </submittedName>
</protein>
<dbReference type="Proteomes" id="UP000663865">
    <property type="component" value="Unassembled WGS sequence"/>
</dbReference>